<dbReference type="CDD" id="cd12108">
    <property type="entry name" value="Hr-like"/>
    <property type="match status" value="1"/>
</dbReference>
<evidence type="ECO:0000313" key="3">
    <source>
        <dbReference type="Proteomes" id="UP001152876"/>
    </source>
</evidence>
<evidence type="ECO:0000259" key="1">
    <source>
        <dbReference type="Pfam" id="PF01814"/>
    </source>
</evidence>
<feature type="domain" description="Hemerythrin-like" evidence="1">
    <location>
        <begin position="26"/>
        <end position="166"/>
    </location>
</feature>
<accession>A0A9X4NSV3</accession>
<proteinExistence type="predicted"/>
<keyword evidence="3" id="KW-1185">Reference proteome</keyword>
<dbReference type="RefSeq" id="WP_279338552.1">
    <property type="nucleotide sequence ID" value="NZ_AOGK01000019.1"/>
</dbReference>
<dbReference type="Proteomes" id="UP001152876">
    <property type="component" value="Unassembled WGS sequence"/>
</dbReference>
<dbReference type="Pfam" id="PF01814">
    <property type="entry name" value="Hemerythrin"/>
    <property type="match status" value="1"/>
</dbReference>
<reference evidence="2" key="1">
    <citation type="submission" date="2013-01" db="EMBL/GenBank/DDBJ databases">
        <title>Genome draft of Hydrogenophaga taeniospiralis 2K1.</title>
        <authorList>
            <person name="Gomila M."/>
            <person name="Lalucat J."/>
        </authorList>
    </citation>
    <scope>NUCLEOTIDE SEQUENCE</scope>
    <source>
        <strain evidence="2">CCUG 15921</strain>
    </source>
</reference>
<comment type="caution">
    <text evidence="2">The sequence shown here is derived from an EMBL/GenBank/DDBJ whole genome shotgun (WGS) entry which is preliminary data.</text>
</comment>
<gene>
    <name evidence="2" type="ORF">H010_18752</name>
</gene>
<name>A0A9X4NSV3_9BURK</name>
<sequence length="190" mass="21170">MAMAGIRLHDISLPGHASPGVGFEAPFEMLDACHERVERMLGLLGKLRAHVRTHGADPQARDAARDVMRYFDQAGPHHHEDEERHVFPPLLAQRDPAVVAVVIRLKQDHQEMAVMWAQVRAALMALVESVEGWPGFSAEDQQCFDAYDALYRRHLVDENGVVYPAARSLIRGETLQAMSADMMARRGVVG</sequence>
<dbReference type="Gene3D" id="1.20.120.520">
    <property type="entry name" value="nmb1532 protein domain like"/>
    <property type="match status" value="1"/>
</dbReference>
<dbReference type="EMBL" id="AOGK01000019">
    <property type="protein sequence ID" value="MDG5977305.1"/>
    <property type="molecule type" value="Genomic_DNA"/>
</dbReference>
<organism evidence="2 3">
    <name type="scientific">Hydrogenophaga taeniospiralis CCUG 15921</name>
    <dbReference type="NCBI Taxonomy" id="1281780"/>
    <lineage>
        <taxon>Bacteria</taxon>
        <taxon>Pseudomonadati</taxon>
        <taxon>Pseudomonadota</taxon>
        <taxon>Betaproteobacteria</taxon>
        <taxon>Burkholderiales</taxon>
        <taxon>Comamonadaceae</taxon>
        <taxon>Hydrogenophaga</taxon>
    </lineage>
</organism>
<evidence type="ECO:0000313" key="2">
    <source>
        <dbReference type="EMBL" id="MDG5977305.1"/>
    </source>
</evidence>
<dbReference type="InterPro" id="IPR012312">
    <property type="entry name" value="Hemerythrin-like"/>
</dbReference>
<protein>
    <submittedName>
        <fullName evidence="2">Hemerythrin HHE cation-binding domain-containing protein</fullName>
    </submittedName>
</protein>
<dbReference type="AlphaFoldDB" id="A0A9X4NSV3"/>